<feature type="domain" description="Peptidase S1" evidence="4">
    <location>
        <begin position="136"/>
        <end position="377"/>
    </location>
</feature>
<gene>
    <name evidence="5" type="ORF">Fcan01_06187</name>
</gene>
<comment type="similarity">
    <text evidence="2">Belongs to the peptidase S1 family. CLIP subfamily.</text>
</comment>
<keyword evidence="6" id="KW-1185">Reference proteome</keyword>
<evidence type="ECO:0000256" key="1">
    <source>
        <dbReference type="ARBA" id="ARBA00023157"/>
    </source>
</evidence>
<dbReference type="InterPro" id="IPR001314">
    <property type="entry name" value="Peptidase_S1A"/>
</dbReference>
<dbReference type="InterPro" id="IPR051487">
    <property type="entry name" value="Ser/Thr_Proteases_Immune/Dev"/>
</dbReference>
<evidence type="ECO:0000256" key="2">
    <source>
        <dbReference type="ARBA" id="ARBA00024195"/>
    </source>
</evidence>
<keyword evidence="3" id="KW-1133">Transmembrane helix</keyword>
<dbReference type="GO" id="GO:0004252">
    <property type="term" value="F:serine-type endopeptidase activity"/>
    <property type="evidence" value="ECO:0007669"/>
    <property type="project" value="InterPro"/>
</dbReference>
<dbReference type="EMBL" id="LNIX01000002">
    <property type="protein sequence ID" value="OXA60108.1"/>
    <property type="molecule type" value="Genomic_DNA"/>
</dbReference>
<sequence>MTGCHSKRLFVLFLFLGNQVCRIVGQGRLHPKLTRVGGLIQILKTLRVWVFLLYLGLIIVTPVPAIVTPGQCQCTPATNCADGGSAVDPRVLNNPAFPVCTPPNRFCCNLISTTPPIVVTPPTCGTQPLIPFPAYTVGAGQASYSEYPWMVVVLGTDNSYIGGGVLIDGNTVLTVAHKVTPLTVGLKVRLGEYILNAVNEPNPAVEIAVTTIRIHEQYQVANLQNDIAVLKLASSVDFNANPHIRPICLPALGASFAGQRCWVSGFGASSFVNGVYSTVMREVDLPVLDGPTCQTRMQTTRLGAGFILNQQAFLCAGGEPGKDSCTGDGGSPLVCQVGTQWFLAGLVSWGIGCGVNTIPGVYTNIPNYIGWITTNRV</sequence>
<dbReference type="OrthoDB" id="6656697at2759"/>
<comment type="caution">
    <text evidence="5">The sequence shown here is derived from an EMBL/GenBank/DDBJ whole genome shotgun (WGS) entry which is preliminary data.</text>
</comment>
<evidence type="ECO:0000313" key="6">
    <source>
        <dbReference type="Proteomes" id="UP000198287"/>
    </source>
</evidence>
<dbReference type="SUPFAM" id="SSF50494">
    <property type="entry name" value="Trypsin-like serine proteases"/>
    <property type="match status" value="1"/>
</dbReference>
<evidence type="ECO:0000256" key="3">
    <source>
        <dbReference type="SAM" id="Phobius"/>
    </source>
</evidence>
<dbReference type="Pfam" id="PF00089">
    <property type="entry name" value="Trypsin"/>
    <property type="match status" value="1"/>
</dbReference>
<evidence type="ECO:0000313" key="5">
    <source>
        <dbReference type="EMBL" id="OXA60108.1"/>
    </source>
</evidence>
<dbReference type="OMA" id="IRIHEAF"/>
<proteinExistence type="inferred from homology"/>
<dbReference type="SMART" id="SM00020">
    <property type="entry name" value="Tryp_SPc"/>
    <property type="match status" value="1"/>
</dbReference>
<dbReference type="Proteomes" id="UP000198287">
    <property type="component" value="Unassembled WGS sequence"/>
</dbReference>
<dbReference type="STRING" id="158441.A0A226ESA5"/>
<dbReference type="AlphaFoldDB" id="A0A226ESA5"/>
<keyword evidence="3" id="KW-0472">Membrane</keyword>
<organism evidence="5 6">
    <name type="scientific">Folsomia candida</name>
    <name type="common">Springtail</name>
    <dbReference type="NCBI Taxonomy" id="158441"/>
    <lineage>
        <taxon>Eukaryota</taxon>
        <taxon>Metazoa</taxon>
        <taxon>Ecdysozoa</taxon>
        <taxon>Arthropoda</taxon>
        <taxon>Hexapoda</taxon>
        <taxon>Collembola</taxon>
        <taxon>Entomobryomorpha</taxon>
        <taxon>Isotomoidea</taxon>
        <taxon>Isotomidae</taxon>
        <taxon>Proisotominae</taxon>
        <taxon>Folsomia</taxon>
    </lineage>
</organism>
<dbReference type="FunFam" id="2.40.10.10:FF:000002">
    <property type="entry name" value="Transmembrane protease serine"/>
    <property type="match status" value="1"/>
</dbReference>
<protein>
    <submittedName>
        <fullName evidence="5">Coagulation factor XI</fullName>
    </submittedName>
</protein>
<dbReference type="PRINTS" id="PR00722">
    <property type="entry name" value="CHYMOTRYPSIN"/>
</dbReference>
<reference evidence="5 6" key="1">
    <citation type="submission" date="2015-12" db="EMBL/GenBank/DDBJ databases">
        <title>The genome of Folsomia candida.</title>
        <authorList>
            <person name="Faddeeva A."/>
            <person name="Derks M.F."/>
            <person name="Anvar Y."/>
            <person name="Smit S."/>
            <person name="Van Straalen N."/>
            <person name="Roelofs D."/>
        </authorList>
    </citation>
    <scope>NUCLEOTIDE SEQUENCE [LARGE SCALE GENOMIC DNA]</scope>
    <source>
        <strain evidence="5 6">VU population</strain>
        <tissue evidence="5">Whole body</tissue>
    </source>
</reference>
<keyword evidence="3" id="KW-0812">Transmembrane</keyword>
<dbReference type="CDD" id="cd00190">
    <property type="entry name" value="Tryp_SPc"/>
    <property type="match status" value="1"/>
</dbReference>
<dbReference type="InterPro" id="IPR001254">
    <property type="entry name" value="Trypsin_dom"/>
</dbReference>
<dbReference type="PANTHER" id="PTHR24256">
    <property type="entry name" value="TRYPTASE-RELATED"/>
    <property type="match status" value="1"/>
</dbReference>
<name>A0A226ESA5_FOLCA</name>
<keyword evidence="1" id="KW-1015">Disulfide bond</keyword>
<dbReference type="Gene3D" id="2.40.10.10">
    <property type="entry name" value="Trypsin-like serine proteases"/>
    <property type="match status" value="1"/>
</dbReference>
<feature type="transmembrane region" description="Helical" evidence="3">
    <location>
        <begin position="46"/>
        <end position="67"/>
    </location>
</feature>
<dbReference type="PROSITE" id="PS50240">
    <property type="entry name" value="TRYPSIN_DOM"/>
    <property type="match status" value="1"/>
</dbReference>
<dbReference type="InterPro" id="IPR009003">
    <property type="entry name" value="Peptidase_S1_PA"/>
</dbReference>
<accession>A0A226ESA5</accession>
<dbReference type="InterPro" id="IPR043504">
    <property type="entry name" value="Peptidase_S1_PA_chymotrypsin"/>
</dbReference>
<evidence type="ECO:0000259" key="4">
    <source>
        <dbReference type="PROSITE" id="PS50240"/>
    </source>
</evidence>
<dbReference type="GO" id="GO:0006508">
    <property type="term" value="P:proteolysis"/>
    <property type="evidence" value="ECO:0007669"/>
    <property type="project" value="InterPro"/>
</dbReference>